<gene>
    <name evidence="1" type="ORF">PG997_010392</name>
</gene>
<dbReference type="EMBL" id="JAQQWN010000007">
    <property type="protein sequence ID" value="KAK8075729.1"/>
    <property type="molecule type" value="Genomic_DNA"/>
</dbReference>
<keyword evidence="2" id="KW-1185">Reference proteome</keyword>
<evidence type="ECO:0000313" key="2">
    <source>
        <dbReference type="Proteomes" id="UP001433268"/>
    </source>
</evidence>
<organism evidence="1 2">
    <name type="scientific">Apiospora hydei</name>
    <dbReference type="NCBI Taxonomy" id="1337664"/>
    <lineage>
        <taxon>Eukaryota</taxon>
        <taxon>Fungi</taxon>
        <taxon>Dikarya</taxon>
        <taxon>Ascomycota</taxon>
        <taxon>Pezizomycotina</taxon>
        <taxon>Sordariomycetes</taxon>
        <taxon>Xylariomycetidae</taxon>
        <taxon>Amphisphaeriales</taxon>
        <taxon>Apiosporaceae</taxon>
        <taxon>Apiospora</taxon>
    </lineage>
</organism>
<protein>
    <submittedName>
        <fullName evidence="1">Uncharacterized protein</fullName>
    </submittedName>
</protein>
<dbReference type="RefSeq" id="XP_066666669.1">
    <property type="nucleotide sequence ID" value="XM_066814707.1"/>
</dbReference>
<sequence length="262" mass="29649">MSDATETPLNPCPIEPDDDEIDRQLKSALQDLVNGGVEVTTAAKIVDDLIVSDCQRAYEAHTASLRNINKPKENGEYTETFSKPPGMDWISLENHRFLQELLRLPPRTVQYISGSGDVVDYTFWEDDRRNDQFCQNMRLLDTEYVNFSAFLARVFARGVIDTTRFCALVTKDGLTHVGAAMWEMCEKKAYAAKGFNTKWWGRWQARFEQVAEGDSGFSDQAREAAAEALKQMVVLKEDGSTGLSVIEAFGLNVKDWEDEELR</sequence>
<evidence type="ECO:0000313" key="1">
    <source>
        <dbReference type="EMBL" id="KAK8075729.1"/>
    </source>
</evidence>
<reference evidence="1 2" key="1">
    <citation type="submission" date="2023-01" db="EMBL/GenBank/DDBJ databases">
        <title>Analysis of 21 Apiospora genomes using comparative genomics revels a genus with tremendous synthesis potential of carbohydrate active enzymes and secondary metabolites.</title>
        <authorList>
            <person name="Sorensen T."/>
        </authorList>
    </citation>
    <scope>NUCLEOTIDE SEQUENCE [LARGE SCALE GENOMIC DNA]</scope>
    <source>
        <strain evidence="1 2">CBS 114990</strain>
    </source>
</reference>
<comment type="caution">
    <text evidence="1">The sequence shown here is derived from an EMBL/GenBank/DDBJ whole genome shotgun (WGS) entry which is preliminary data.</text>
</comment>
<name>A0ABR1VWW7_9PEZI</name>
<proteinExistence type="predicted"/>
<dbReference type="Proteomes" id="UP001433268">
    <property type="component" value="Unassembled WGS sequence"/>
</dbReference>
<accession>A0ABR1VWW7</accession>
<dbReference type="GeneID" id="92047767"/>